<feature type="active site" description="O-(5'-phospho-DNA)-tyrosine intermediate" evidence="12">
    <location>
        <position position="160"/>
    </location>
</feature>
<dbReference type="AlphaFoldDB" id="L8FV76"/>
<keyword evidence="10 12" id="KW-0413">Isomerase</keyword>
<dbReference type="GO" id="GO:0042138">
    <property type="term" value="P:meiotic DNA double-strand break formation"/>
    <property type="evidence" value="ECO:0007669"/>
    <property type="project" value="InterPro"/>
</dbReference>
<dbReference type="GO" id="GO:0003918">
    <property type="term" value="F:DNA topoisomerase type II (double strand cut, ATP-hydrolyzing) activity"/>
    <property type="evidence" value="ECO:0007669"/>
    <property type="project" value="UniProtKB-UniRule"/>
</dbReference>
<keyword evidence="7" id="KW-0460">Magnesium</keyword>
<evidence type="ECO:0000256" key="9">
    <source>
        <dbReference type="ARBA" id="ARBA00023125"/>
    </source>
</evidence>
<dbReference type="InterPro" id="IPR002815">
    <property type="entry name" value="Spo11/TopoVI_A"/>
</dbReference>
<dbReference type="Gene3D" id="3.40.1360.10">
    <property type="match status" value="1"/>
</dbReference>
<dbReference type="FunCoup" id="L8FV76">
    <property type="interactions" value="754"/>
</dbReference>
<name>L8FV76_PSED2</name>
<dbReference type="EC" id="5.6.2.2" evidence="5"/>
<feature type="domain" description="Topoisomerase 6 subunit A/Spo11 TOPRIM" evidence="15">
    <location>
        <begin position="242"/>
        <end position="409"/>
    </location>
</feature>
<proteinExistence type="inferred from homology"/>
<evidence type="ECO:0000256" key="1">
    <source>
        <dbReference type="ARBA" id="ARBA00000185"/>
    </source>
</evidence>
<dbReference type="SUPFAM" id="SSF56726">
    <property type="entry name" value="DNA topoisomerase IV, alpha subunit"/>
    <property type="match status" value="1"/>
</dbReference>
<feature type="compositionally biased region" description="Basic and acidic residues" evidence="13">
    <location>
        <begin position="29"/>
        <end position="38"/>
    </location>
</feature>
<evidence type="ECO:0000256" key="2">
    <source>
        <dbReference type="ARBA" id="ARBA00001946"/>
    </source>
</evidence>
<dbReference type="GO" id="GO:0000228">
    <property type="term" value="C:nuclear chromosome"/>
    <property type="evidence" value="ECO:0007669"/>
    <property type="project" value="TreeGrafter"/>
</dbReference>
<keyword evidence="9 12" id="KW-0238">DNA-binding</keyword>
<dbReference type="InterPro" id="IPR013048">
    <property type="entry name" value="Meiotic_Spo11"/>
</dbReference>
<dbReference type="GO" id="GO:0007131">
    <property type="term" value="P:reciprocal meiotic recombination"/>
    <property type="evidence" value="ECO:0007669"/>
    <property type="project" value="TreeGrafter"/>
</dbReference>
<dbReference type="InterPro" id="IPR034136">
    <property type="entry name" value="TOPRIM_Topo6A/Spo11"/>
</dbReference>
<evidence type="ECO:0000256" key="6">
    <source>
        <dbReference type="ARBA" id="ARBA00022723"/>
    </source>
</evidence>
<evidence type="ECO:0000256" key="4">
    <source>
        <dbReference type="ARBA" id="ARBA00006559"/>
    </source>
</evidence>
<evidence type="ECO:0000256" key="12">
    <source>
        <dbReference type="PROSITE-ProRule" id="PRU01385"/>
    </source>
</evidence>
<dbReference type="PANTHER" id="PTHR10848:SF0">
    <property type="entry name" value="MEIOTIC RECOMBINATION PROTEIN SPO11"/>
    <property type="match status" value="1"/>
</dbReference>
<dbReference type="GO" id="GO:0003677">
    <property type="term" value="F:DNA binding"/>
    <property type="evidence" value="ECO:0007669"/>
    <property type="project" value="UniProtKB-UniRule"/>
</dbReference>
<dbReference type="Pfam" id="PF21180">
    <property type="entry name" value="TOP6A-Spo11_Toprim"/>
    <property type="match status" value="1"/>
</dbReference>
<feature type="region of interest" description="Disordered" evidence="13">
    <location>
        <begin position="18"/>
        <end position="38"/>
    </location>
</feature>
<dbReference type="Proteomes" id="UP000011064">
    <property type="component" value="Unassembled WGS sequence"/>
</dbReference>
<dbReference type="GO" id="GO:0046872">
    <property type="term" value="F:metal ion binding"/>
    <property type="evidence" value="ECO:0007669"/>
    <property type="project" value="UniProtKB-KW"/>
</dbReference>
<evidence type="ECO:0000256" key="13">
    <source>
        <dbReference type="SAM" id="MobiDB-lite"/>
    </source>
</evidence>
<keyword evidence="17" id="KW-1185">Reference proteome</keyword>
<evidence type="ECO:0000256" key="5">
    <source>
        <dbReference type="ARBA" id="ARBA00012895"/>
    </source>
</evidence>
<evidence type="ECO:0000259" key="14">
    <source>
        <dbReference type="Pfam" id="PF04406"/>
    </source>
</evidence>
<evidence type="ECO:0000259" key="15">
    <source>
        <dbReference type="Pfam" id="PF21180"/>
    </source>
</evidence>
<dbReference type="InterPro" id="IPR013049">
    <property type="entry name" value="Spo11/TopoVI_A_N"/>
</dbReference>
<protein>
    <recommendedName>
        <fullName evidence="5">DNA topoisomerase (ATP-hydrolyzing)</fullName>
        <ecNumber evidence="5">5.6.2.2</ecNumber>
    </recommendedName>
</protein>
<dbReference type="Gene3D" id="1.10.10.10">
    <property type="entry name" value="Winged helix-like DNA-binding domain superfamily/Winged helix DNA-binding domain"/>
    <property type="match status" value="1"/>
</dbReference>
<keyword evidence="11" id="KW-0539">Nucleus</keyword>
<dbReference type="PRINTS" id="PR01550">
    <property type="entry name" value="TOP6AFAMILY"/>
</dbReference>
<dbReference type="InterPro" id="IPR036078">
    <property type="entry name" value="Spo11/TopoVI_A_sf"/>
</dbReference>
<evidence type="ECO:0000313" key="16">
    <source>
        <dbReference type="EMBL" id="ELR03621.1"/>
    </source>
</evidence>
<accession>L8FV76</accession>
<evidence type="ECO:0000256" key="10">
    <source>
        <dbReference type="ARBA" id="ARBA00023235"/>
    </source>
</evidence>
<sequence length="429" mass="47064">MTRKAFGRNIGLTTESSTLCPLGAEDNDPERPVAESFGEGDKDYADSLAISQGAPRNNNLQAGEVITKIEVIFESLFDCIINEKKCLVLHIKSRGGNGQQTIDAASGAIRNTRNVETKEITFPGKTQKEAWKFAALLRILELSHEALVTGIVTTKRDIYYRDPDLFIKQAIVDRYIDDLAFTLNIPRDALNIVATAKGLLSGSLHIHKHDGQIVDCSSENEGILVPNTKDISHLSFPSCNWILVIEKEATFRTLSTTHHARTSRAGPGLLVTAKGYPDIATRALLHLLSSTRGCPPIYVLTDYDPHGISILSTYAHGSASLAHQNDGLAVPGLRWLGVKLESAVGTQIRQDEDRGGEVPGILTLTKRDRRLGRSMLMRHPAMGEVGEEEWRREVQCMLFLNLKAEIQVLGGGERLGRWVEGGIGGWAEV</sequence>
<comment type="similarity">
    <text evidence="4 12">Belongs to the TOP6A family.</text>
</comment>
<evidence type="ECO:0000313" key="17">
    <source>
        <dbReference type="Proteomes" id="UP000011064"/>
    </source>
</evidence>
<keyword evidence="8 12" id="KW-0799">Topoisomerase</keyword>
<dbReference type="HOGENOM" id="CLU_037229_0_0_1"/>
<dbReference type="PROSITE" id="PS52041">
    <property type="entry name" value="TOPO_IIB"/>
    <property type="match status" value="1"/>
</dbReference>
<evidence type="ECO:0000256" key="8">
    <source>
        <dbReference type="ARBA" id="ARBA00023029"/>
    </source>
</evidence>
<gene>
    <name evidence="16" type="ORF">GMDG_06271</name>
</gene>
<comment type="catalytic activity">
    <reaction evidence="1 12">
        <text>ATP-dependent breakage, passage and rejoining of double-stranded DNA.</text>
        <dbReference type="EC" id="5.6.2.2"/>
    </reaction>
</comment>
<evidence type="ECO:0000256" key="7">
    <source>
        <dbReference type="ARBA" id="ARBA00022842"/>
    </source>
</evidence>
<evidence type="ECO:0000256" key="3">
    <source>
        <dbReference type="ARBA" id="ARBA00004123"/>
    </source>
</evidence>
<dbReference type="OrthoDB" id="5377392at2759"/>
<dbReference type="CDD" id="cd00223">
    <property type="entry name" value="TOPRIM_TopoIIB_SPO"/>
    <property type="match status" value="1"/>
</dbReference>
<dbReference type="VEuPathDB" id="FungiDB:GMDG_06271"/>
<dbReference type="Pfam" id="PF04406">
    <property type="entry name" value="TP6A_N"/>
    <property type="match status" value="1"/>
</dbReference>
<dbReference type="STRING" id="658429.L8FV76"/>
<organism evidence="16 17">
    <name type="scientific">Pseudogymnoascus destructans (strain ATCC MYA-4855 / 20631-21)</name>
    <name type="common">Bat white-nose syndrome fungus</name>
    <name type="synonym">Geomyces destructans</name>
    <dbReference type="NCBI Taxonomy" id="658429"/>
    <lineage>
        <taxon>Eukaryota</taxon>
        <taxon>Fungi</taxon>
        <taxon>Dikarya</taxon>
        <taxon>Ascomycota</taxon>
        <taxon>Pezizomycotina</taxon>
        <taxon>Leotiomycetes</taxon>
        <taxon>Thelebolales</taxon>
        <taxon>Thelebolaceae</taxon>
        <taxon>Pseudogymnoascus</taxon>
    </lineage>
</organism>
<dbReference type="GO" id="GO:0000706">
    <property type="term" value="P:meiotic DNA double-strand break processing"/>
    <property type="evidence" value="ECO:0007669"/>
    <property type="project" value="TreeGrafter"/>
</dbReference>
<comment type="cofactor">
    <cofactor evidence="2">
        <name>Mg(2+)</name>
        <dbReference type="ChEBI" id="CHEBI:18420"/>
    </cofactor>
</comment>
<comment type="subcellular location">
    <subcellularLocation>
        <location evidence="3">Nucleus</location>
    </subcellularLocation>
</comment>
<reference evidence="17" key="1">
    <citation type="submission" date="2010-09" db="EMBL/GenBank/DDBJ databases">
        <title>The genome sequence of Geomyces destructans 20631-21.</title>
        <authorList>
            <consortium name="The Broad Institute Genome Sequencing Platform"/>
            <person name="Cuomo C.A."/>
            <person name="Blehert D.S."/>
            <person name="Lorch J.M."/>
            <person name="Young S.K."/>
            <person name="Zeng Q."/>
            <person name="Gargeya S."/>
            <person name="Fitzgerald M."/>
            <person name="Haas B."/>
            <person name="Abouelleil A."/>
            <person name="Alvarado L."/>
            <person name="Arachchi H.M."/>
            <person name="Berlin A."/>
            <person name="Brown A."/>
            <person name="Chapman S.B."/>
            <person name="Chen Z."/>
            <person name="Dunbar C."/>
            <person name="Freedman E."/>
            <person name="Gearin G."/>
            <person name="Gellesch M."/>
            <person name="Goldberg J."/>
            <person name="Griggs A."/>
            <person name="Gujja S."/>
            <person name="Heiman D."/>
            <person name="Howarth C."/>
            <person name="Larson L."/>
            <person name="Lui A."/>
            <person name="MacDonald P.J.P."/>
            <person name="Montmayeur A."/>
            <person name="Murphy C."/>
            <person name="Neiman D."/>
            <person name="Pearson M."/>
            <person name="Priest M."/>
            <person name="Roberts A."/>
            <person name="Saif S."/>
            <person name="Shea T."/>
            <person name="Shenoy N."/>
            <person name="Sisk P."/>
            <person name="Stolte C."/>
            <person name="Sykes S."/>
            <person name="Wortman J."/>
            <person name="Nusbaum C."/>
            <person name="Birren B."/>
        </authorList>
    </citation>
    <scope>NUCLEOTIDE SEQUENCE [LARGE SCALE GENOMIC DNA]</scope>
    <source>
        <strain evidence="17">ATCC MYA-4855 / 20631-21</strain>
    </source>
</reference>
<feature type="domain" description="Spo11/DNA topoisomerase VI subunit A N-terminal" evidence="14">
    <location>
        <begin position="131"/>
        <end position="192"/>
    </location>
</feature>
<dbReference type="PRINTS" id="PR01551">
    <property type="entry name" value="SPO11HOMOLOG"/>
</dbReference>
<keyword evidence="6" id="KW-0479">Metal-binding</keyword>
<evidence type="ECO:0000256" key="11">
    <source>
        <dbReference type="ARBA" id="ARBA00023242"/>
    </source>
</evidence>
<dbReference type="InParanoid" id="L8FV76"/>
<dbReference type="EMBL" id="GL573320">
    <property type="protein sequence ID" value="ELR03621.1"/>
    <property type="molecule type" value="Genomic_DNA"/>
</dbReference>
<dbReference type="InterPro" id="IPR036388">
    <property type="entry name" value="WH-like_DNA-bd_sf"/>
</dbReference>
<dbReference type="PANTHER" id="PTHR10848">
    <property type="entry name" value="MEIOTIC RECOMBINATION PROTEIN SPO11"/>
    <property type="match status" value="1"/>
</dbReference>
<dbReference type="GO" id="GO:0005524">
    <property type="term" value="F:ATP binding"/>
    <property type="evidence" value="ECO:0007669"/>
    <property type="project" value="InterPro"/>
</dbReference>